<keyword evidence="2" id="KW-1003">Cell membrane</keyword>
<evidence type="ECO:0000313" key="9">
    <source>
        <dbReference type="EMBL" id="UZW74261.1"/>
    </source>
</evidence>
<dbReference type="InterPro" id="IPR025857">
    <property type="entry name" value="MacB_PCD"/>
</dbReference>
<dbReference type="RefSeq" id="WP_251811138.1">
    <property type="nucleotide sequence ID" value="NZ_CP101527.1"/>
</dbReference>
<feature type="transmembrane region" description="Helical" evidence="6">
    <location>
        <begin position="299"/>
        <end position="319"/>
    </location>
</feature>
<keyword evidence="5 6" id="KW-0472">Membrane</keyword>
<dbReference type="KEGG" id="asem:NNL22_14710"/>
<dbReference type="Pfam" id="PF12704">
    <property type="entry name" value="MacB_PCD"/>
    <property type="match status" value="1"/>
</dbReference>
<proteinExistence type="predicted"/>
<reference evidence="9" key="1">
    <citation type="submission" date="2022-07" db="EMBL/GenBank/DDBJ databases">
        <title>Alkalimarinus sp. nov., isolated from gut of a Alitta virens.</title>
        <authorList>
            <person name="Yang A.I."/>
            <person name="Shin N.-R."/>
        </authorList>
    </citation>
    <scope>NUCLEOTIDE SEQUENCE</scope>
    <source>
        <strain evidence="9">FA028</strain>
    </source>
</reference>
<evidence type="ECO:0000259" key="8">
    <source>
        <dbReference type="Pfam" id="PF12704"/>
    </source>
</evidence>
<dbReference type="InterPro" id="IPR003838">
    <property type="entry name" value="ABC3_permease_C"/>
</dbReference>
<dbReference type="PANTHER" id="PTHR43738">
    <property type="entry name" value="ABC TRANSPORTER, MEMBRANE PROTEIN"/>
    <property type="match status" value="1"/>
</dbReference>
<keyword evidence="3 6" id="KW-0812">Transmembrane</keyword>
<feature type="transmembrane region" description="Helical" evidence="6">
    <location>
        <begin position="339"/>
        <end position="369"/>
    </location>
</feature>
<feature type="domain" description="MacB-like periplasmic core" evidence="8">
    <location>
        <begin position="22"/>
        <end position="213"/>
    </location>
</feature>
<name>A0A9E8HPQ8_9ALTE</name>
<dbReference type="Pfam" id="PF02687">
    <property type="entry name" value="FtsX"/>
    <property type="match status" value="1"/>
</dbReference>
<evidence type="ECO:0000256" key="2">
    <source>
        <dbReference type="ARBA" id="ARBA00022475"/>
    </source>
</evidence>
<evidence type="ECO:0000256" key="1">
    <source>
        <dbReference type="ARBA" id="ARBA00004651"/>
    </source>
</evidence>
<keyword evidence="4 6" id="KW-1133">Transmembrane helix</keyword>
<gene>
    <name evidence="9" type="ORF">NNL22_14710</name>
</gene>
<feature type="domain" description="ABC3 transporter permease C-terminal" evidence="7">
    <location>
        <begin position="299"/>
        <end position="416"/>
    </location>
</feature>
<accession>A0A9E8HPQ8</accession>
<sequence>MLMRFLLNLAWSSLGSRRFVALLTVACIGLGSAVLIVVEQIRTEAREAFTRSVSGVDLIVGPRGGSVELLMGVVFRTGTPGRGMTFESYRQIAALPGVAWALPVSFGDSHDGYPVMGTESDYFKHFRYGRSQSLVFAEGTPFSDIFDAVIGAEVADKLGYQLNQQIALEHGLEAAMDAARGHQDKPFRIVGILQRTGTAVDRTVHVSLAGIEAMHVDWLDGRPPDAMDKLTAEEARLLVKAPERLSAMLVALDQRAAALFMQARLSNWPAEPLSAVMPGPALLELWQIVGVAENVLRGMSWSVITAVLVGMLTVLWSGLEERRREMAVLRAVGARPRHIFLLVIGEALLLTVGGLVVGILFATLTLLALDNMLVQQYGVSLSTAFTGGTIAPLFAGILLAGLLAGLLPAMRCYRRSLTDGLSPGT</sequence>
<dbReference type="PANTHER" id="PTHR43738:SF2">
    <property type="entry name" value="ABC TRANSPORTER PERMEASE"/>
    <property type="match status" value="1"/>
</dbReference>
<comment type="subcellular location">
    <subcellularLocation>
        <location evidence="1">Cell membrane</location>
        <topology evidence="1">Multi-pass membrane protein</topology>
    </subcellularLocation>
</comment>
<dbReference type="Proteomes" id="UP001164472">
    <property type="component" value="Chromosome"/>
</dbReference>
<protein>
    <submittedName>
        <fullName evidence="9">FtsX-like permease family protein</fullName>
    </submittedName>
</protein>
<dbReference type="InterPro" id="IPR051125">
    <property type="entry name" value="ABC-4/HrtB_transporter"/>
</dbReference>
<keyword evidence="10" id="KW-1185">Reference proteome</keyword>
<evidence type="ECO:0000313" key="10">
    <source>
        <dbReference type="Proteomes" id="UP001164472"/>
    </source>
</evidence>
<organism evidence="9 10">
    <name type="scientific">Alkalimarinus sediminis</name>
    <dbReference type="NCBI Taxonomy" id="1632866"/>
    <lineage>
        <taxon>Bacteria</taxon>
        <taxon>Pseudomonadati</taxon>
        <taxon>Pseudomonadota</taxon>
        <taxon>Gammaproteobacteria</taxon>
        <taxon>Alteromonadales</taxon>
        <taxon>Alteromonadaceae</taxon>
        <taxon>Alkalimarinus</taxon>
    </lineage>
</organism>
<evidence type="ECO:0000259" key="7">
    <source>
        <dbReference type="Pfam" id="PF02687"/>
    </source>
</evidence>
<dbReference type="AlphaFoldDB" id="A0A9E8HPQ8"/>
<evidence type="ECO:0000256" key="4">
    <source>
        <dbReference type="ARBA" id="ARBA00022989"/>
    </source>
</evidence>
<dbReference type="EMBL" id="CP101527">
    <property type="protein sequence ID" value="UZW74261.1"/>
    <property type="molecule type" value="Genomic_DNA"/>
</dbReference>
<feature type="transmembrane region" description="Helical" evidence="6">
    <location>
        <begin position="389"/>
        <end position="407"/>
    </location>
</feature>
<evidence type="ECO:0000256" key="3">
    <source>
        <dbReference type="ARBA" id="ARBA00022692"/>
    </source>
</evidence>
<dbReference type="GO" id="GO:0005886">
    <property type="term" value="C:plasma membrane"/>
    <property type="evidence" value="ECO:0007669"/>
    <property type="project" value="UniProtKB-SubCell"/>
</dbReference>
<evidence type="ECO:0000256" key="5">
    <source>
        <dbReference type="ARBA" id="ARBA00023136"/>
    </source>
</evidence>
<evidence type="ECO:0000256" key="6">
    <source>
        <dbReference type="SAM" id="Phobius"/>
    </source>
</evidence>